<dbReference type="AlphaFoldDB" id="X8IVB9"/>
<feature type="compositionally biased region" description="Polar residues" evidence="1">
    <location>
        <begin position="396"/>
        <end position="405"/>
    </location>
</feature>
<proteinExistence type="predicted"/>
<accession>X8IVB9</accession>
<dbReference type="Proteomes" id="UP000030108">
    <property type="component" value="Unassembled WGS sequence"/>
</dbReference>
<evidence type="ECO:0000313" key="3">
    <source>
        <dbReference type="Proteomes" id="UP000030108"/>
    </source>
</evidence>
<dbReference type="EMBL" id="JATN01000322">
    <property type="protein sequence ID" value="EUC53612.1"/>
    <property type="molecule type" value="Genomic_DNA"/>
</dbReference>
<gene>
    <name evidence="2" type="ORF">RSOL_013610</name>
</gene>
<evidence type="ECO:0000313" key="2">
    <source>
        <dbReference type="EMBL" id="EUC53612.1"/>
    </source>
</evidence>
<reference evidence="3" key="1">
    <citation type="journal article" date="2014" name="Genome Announc.">
        <title>Draft genome sequence of the plant-pathogenic soil fungus Rhizoctonia solani anastomosis group 3 strain Rhs1AP.</title>
        <authorList>
            <person name="Cubeta M.A."/>
            <person name="Thomas E."/>
            <person name="Dean R.A."/>
            <person name="Jabaji S."/>
            <person name="Neate S.M."/>
            <person name="Tavantzis S."/>
            <person name="Toda T."/>
            <person name="Vilgalys R."/>
            <person name="Bharathan N."/>
            <person name="Fedorova-Abrams N."/>
            <person name="Pakala S.B."/>
            <person name="Pakala S.M."/>
            <person name="Zafar N."/>
            <person name="Joardar V."/>
            <person name="Losada L."/>
            <person name="Nierman W.C."/>
        </authorList>
    </citation>
    <scope>NUCLEOTIDE SEQUENCE [LARGE SCALE GENOMIC DNA]</scope>
    <source>
        <strain evidence="3">AG-3</strain>
    </source>
</reference>
<protein>
    <submittedName>
        <fullName evidence="2">Uncharacterized protein</fullName>
    </submittedName>
</protein>
<name>X8IVB9_9AGAM</name>
<evidence type="ECO:0000256" key="1">
    <source>
        <dbReference type="SAM" id="MobiDB-lite"/>
    </source>
</evidence>
<organism evidence="2 3">
    <name type="scientific">Rhizoctonia solani AG-3 Rhs1AP</name>
    <dbReference type="NCBI Taxonomy" id="1086054"/>
    <lineage>
        <taxon>Eukaryota</taxon>
        <taxon>Fungi</taxon>
        <taxon>Dikarya</taxon>
        <taxon>Basidiomycota</taxon>
        <taxon>Agaricomycotina</taxon>
        <taxon>Agaricomycetes</taxon>
        <taxon>Cantharellales</taxon>
        <taxon>Ceratobasidiaceae</taxon>
        <taxon>Rhizoctonia</taxon>
    </lineage>
</organism>
<comment type="caution">
    <text evidence="2">The sequence shown here is derived from an EMBL/GenBank/DDBJ whole genome shotgun (WGS) entry which is preliminary data.</text>
</comment>
<sequence>MRSLDDEANQHTPEVRSLKALLSDSKIIPKWLTDLESPAYYPFKCGAYRPVVAQFTKMIPANDFRMSEDNPTLDMEVAQCLSLILGTCITACHFDSESTDAEKRCYINVLLVTLWNIQTPLKMFYGFVCLFTLQTYTAQFSHSQERHLRVPQSSSSTATIPDSSVFLTLEPGHLMGYPDRVIEGCCIMHTHSTTASANVLHWVTEYNQEFGLDESRRQVRKGLAAALCQRRALGFMDHFVFGTCHFNQVWLEVVAATWVSIEDEADSVGTSRKVDNALPSTTTGQHSDMNLALDDAPGLHQCEGARDQSKAQDDGAKLVSDLNQRNKIAVYSLGTYSMRDPVSVLSYYMLMRSSRDLALKYRDAIITDSATRIRTVIKTNLKLFDWYNPPPKSDAQAGSKSGSSEKQTDLLASDEPGPDDIFYSHNDGHCASPDALNSDYDSSESDNASESILPSNSNIDETTWEESSK</sequence>
<feature type="region of interest" description="Disordered" evidence="1">
    <location>
        <begin position="388"/>
        <end position="469"/>
    </location>
</feature>
<feature type="compositionally biased region" description="Polar residues" evidence="1">
    <location>
        <begin position="445"/>
        <end position="461"/>
    </location>
</feature>
<dbReference type="OrthoDB" id="3143494at2759"/>